<evidence type="ECO:0000256" key="1">
    <source>
        <dbReference type="SAM" id="MobiDB-lite"/>
    </source>
</evidence>
<gene>
    <name evidence="2" type="ORF">THASP1DRAFT_31155</name>
</gene>
<organism evidence="2 3">
    <name type="scientific">Thamnocephalis sphaerospora</name>
    <dbReference type="NCBI Taxonomy" id="78915"/>
    <lineage>
        <taxon>Eukaryota</taxon>
        <taxon>Fungi</taxon>
        <taxon>Fungi incertae sedis</taxon>
        <taxon>Zoopagomycota</taxon>
        <taxon>Zoopagomycotina</taxon>
        <taxon>Zoopagomycetes</taxon>
        <taxon>Zoopagales</taxon>
        <taxon>Sigmoideomycetaceae</taxon>
        <taxon>Thamnocephalis</taxon>
    </lineage>
</organism>
<keyword evidence="3" id="KW-1185">Reference proteome</keyword>
<dbReference type="InterPro" id="IPR027417">
    <property type="entry name" value="P-loop_NTPase"/>
</dbReference>
<feature type="compositionally biased region" description="Low complexity" evidence="1">
    <location>
        <begin position="507"/>
        <end position="516"/>
    </location>
</feature>
<feature type="region of interest" description="Disordered" evidence="1">
    <location>
        <begin position="25"/>
        <end position="54"/>
    </location>
</feature>
<evidence type="ECO:0000313" key="2">
    <source>
        <dbReference type="EMBL" id="RKP07028.1"/>
    </source>
</evidence>
<evidence type="ECO:0000313" key="3">
    <source>
        <dbReference type="Proteomes" id="UP000271241"/>
    </source>
</evidence>
<feature type="region of interest" description="Disordered" evidence="1">
    <location>
        <begin position="495"/>
        <end position="516"/>
    </location>
</feature>
<dbReference type="EMBL" id="KZ992777">
    <property type="protein sequence ID" value="RKP07028.1"/>
    <property type="molecule type" value="Genomic_DNA"/>
</dbReference>
<dbReference type="Proteomes" id="UP000271241">
    <property type="component" value="Unassembled WGS sequence"/>
</dbReference>
<protein>
    <submittedName>
        <fullName evidence="2">Uncharacterized protein</fullName>
    </submittedName>
</protein>
<name>A0A4P9XMA2_9FUNG</name>
<accession>A0A4P9XMA2</accession>
<dbReference type="OrthoDB" id="5583272at2759"/>
<proteinExistence type="predicted"/>
<reference evidence="3" key="1">
    <citation type="journal article" date="2018" name="Nat. Microbiol.">
        <title>Leveraging single-cell genomics to expand the fungal tree of life.</title>
        <authorList>
            <person name="Ahrendt S.R."/>
            <person name="Quandt C.A."/>
            <person name="Ciobanu D."/>
            <person name="Clum A."/>
            <person name="Salamov A."/>
            <person name="Andreopoulos B."/>
            <person name="Cheng J.F."/>
            <person name="Woyke T."/>
            <person name="Pelin A."/>
            <person name="Henrissat B."/>
            <person name="Reynolds N.K."/>
            <person name="Benny G.L."/>
            <person name="Smith M.E."/>
            <person name="James T.Y."/>
            <person name="Grigoriev I.V."/>
        </authorList>
    </citation>
    <scope>NUCLEOTIDE SEQUENCE [LARGE SCALE GENOMIC DNA]</scope>
    <source>
        <strain evidence="3">RSA 1356</strain>
    </source>
</reference>
<sequence length="516" mass="58245">MRPGFGVPGIYSNLVAADRIQHQVEEHHHAHPPVPKKPSPEGGDGGDGDGGDGNEFGRFKRIIMRWWENKDVVAICTVLAGAGTIINVAQQRDQIERQERVDEENRIKAAEESARNSAERKISVVRGALTVKLDPPEPTLPMCDLYEAEALINRLVQRSPVLVNGYQGTGKSTLLSRMVASRRSDTDITFNQPAYRLSLRKCLRDRGGEPGILFRLIAEEIGLGKAVQEGFVVDDFNNAQQYFVGALEQLRRDGYEPCMFVVDDVEILFNESHPELSKQAGGWCEWLLELHEAGLLRLVMATSAGGVYLDLIKFSGFEARLERAHMPELPESRIVRYLINRFNPHTSDADSLSFDEESAHEFAKIFTGFTDILFATSSPTIHEYCESRLRHAQLKIKKAIQLDASYREIFSHIPCELSALENSMPRMKLSEIERRLDYLVDRGIIAWTGMKIVWNRKLVREAYNRMTENERSKAERARVWSNFLSWPMRLFGYGSQSSPTRHREAKTAATAATAAA</sequence>
<dbReference type="SUPFAM" id="SSF52540">
    <property type="entry name" value="P-loop containing nucleoside triphosphate hydrolases"/>
    <property type="match status" value="1"/>
</dbReference>
<dbReference type="AlphaFoldDB" id="A0A4P9XMA2"/>